<organism evidence="1 2">
    <name type="scientific">Schaalia turicensis</name>
    <dbReference type="NCBI Taxonomy" id="131111"/>
    <lineage>
        <taxon>Bacteria</taxon>
        <taxon>Bacillati</taxon>
        <taxon>Actinomycetota</taxon>
        <taxon>Actinomycetes</taxon>
        <taxon>Actinomycetales</taxon>
        <taxon>Actinomycetaceae</taxon>
        <taxon>Schaalia</taxon>
    </lineage>
</organism>
<dbReference type="InterPro" id="IPR038555">
    <property type="entry name" value="Zincin_1_sf"/>
</dbReference>
<dbReference type="AlphaFoldDB" id="A0A2I1I7Y6"/>
<protein>
    <submittedName>
        <fullName evidence="1">Peptidase</fullName>
    </submittedName>
</protein>
<reference evidence="1 2" key="1">
    <citation type="submission" date="2017-12" db="EMBL/GenBank/DDBJ databases">
        <title>Phylogenetic diversity of female urinary microbiome.</title>
        <authorList>
            <person name="Thomas-White K."/>
            <person name="Wolfe A.J."/>
        </authorList>
    </citation>
    <scope>NUCLEOTIDE SEQUENCE [LARGE SCALE GENOMIC DNA]</scope>
    <source>
        <strain evidence="1 2">UMB0250</strain>
    </source>
</reference>
<dbReference type="OrthoDB" id="4966605at2"/>
<sequence length="101" mass="11726">MIGAHIVELTRRWPEVATIEFATEDVPPSNPAPWESHAEVLARIFHADRRRGLRDRIVIYRLPIVLRTGDQDVVKITRQILVDRISHILAIPPDELDEYLR</sequence>
<proteinExistence type="predicted"/>
<dbReference type="EMBL" id="PKKJ01000001">
    <property type="protein sequence ID" value="PKY67239.1"/>
    <property type="molecule type" value="Genomic_DNA"/>
</dbReference>
<evidence type="ECO:0000313" key="2">
    <source>
        <dbReference type="Proteomes" id="UP000234545"/>
    </source>
</evidence>
<dbReference type="SUPFAM" id="SSF55486">
    <property type="entry name" value="Metalloproteases ('zincins'), catalytic domain"/>
    <property type="match status" value="1"/>
</dbReference>
<dbReference type="CDD" id="cd12954">
    <property type="entry name" value="MMP_TTHA0227_like_1"/>
    <property type="match status" value="1"/>
</dbReference>
<accession>A0A2I1I7Y6</accession>
<dbReference type="Gene3D" id="3.30.2010.20">
    <property type="match status" value="1"/>
</dbReference>
<dbReference type="Proteomes" id="UP000234545">
    <property type="component" value="Unassembled WGS sequence"/>
</dbReference>
<gene>
    <name evidence="1" type="ORF">CYJ25_01885</name>
</gene>
<comment type="caution">
    <text evidence="1">The sequence shown here is derived from an EMBL/GenBank/DDBJ whole genome shotgun (WGS) entry which is preliminary data.</text>
</comment>
<name>A0A2I1I7Y6_9ACTO</name>
<evidence type="ECO:0000313" key="1">
    <source>
        <dbReference type="EMBL" id="PKY67239.1"/>
    </source>
</evidence>